<dbReference type="PANTHER" id="PTHR13445">
    <property type="entry name" value="TUMOR SUPPRESSING SUBTRANSFERABLE CANDIDATE 4 TSSC4"/>
    <property type="match status" value="1"/>
</dbReference>
<dbReference type="GO" id="GO:0005681">
    <property type="term" value="C:spliceosomal complex"/>
    <property type="evidence" value="ECO:0007669"/>
    <property type="project" value="UniProtKB-KW"/>
</dbReference>
<feature type="region of interest" description="Disordered" evidence="11">
    <location>
        <begin position="1"/>
        <end position="34"/>
    </location>
</feature>
<keyword evidence="7" id="KW-0508">mRNA splicing</keyword>
<feature type="region of interest" description="Disordered" evidence="11">
    <location>
        <begin position="319"/>
        <end position="357"/>
    </location>
</feature>
<dbReference type="GO" id="GO:0006397">
    <property type="term" value="P:mRNA processing"/>
    <property type="evidence" value="ECO:0007669"/>
    <property type="project" value="UniProtKB-KW"/>
</dbReference>
<dbReference type="InterPro" id="IPR029338">
    <property type="entry name" value="TSSC4"/>
</dbReference>
<sequence length="357" mass="40401">MEKDLDDLDDDEDEQSRDDARAKPDDYNDEEWEIKKSIGLDSTLDYEDEEDDYDKIAVGKVKAEDRVYMKDVIGYGIEIDSCNVLPDTFKDVVRDPRANHWAAKIRLNEDAEAARKMDSLQMNDQPIIPGDSVNTSEVGNLKPILKRREDELDSKATNNQLDFKSKKRVRFDPACTHDENGESGEIIHVETNSSEVAAVYQLPPDYPSGIPDYMRNPLKYTHYTFDSSTDVDEQSNHQAYLDFLNMVKGSKSKESLSEDDAPVGLPKSLIFIPKRKIGDATMINNYANSNCDLDDATKESILRKNLPVGIAAGYTEYSESHAMEEDEPEGAAIRRSNSQKRGRQYRSKTGMEMDEAV</sequence>
<dbReference type="GO" id="GO:0008380">
    <property type="term" value="P:RNA splicing"/>
    <property type="evidence" value="ECO:0007669"/>
    <property type="project" value="UniProtKB-KW"/>
</dbReference>
<evidence type="ECO:0000256" key="10">
    <source>
        <dbReference type="ARBA" id="ARBA00045970"/>
    </source>
</evidence>
<keyword evidence="4" id="KW-0963">Cytoplasm</keyword>
<name>A0A2P2JV49_RHIMU</name>
<reference evidence="12" key="1">
    <citation type="submission" date="2018-02" db="EMBL/GenBank/DDBJ databases">
        <title>Rhizophora mucronata_Transcriptome.</title>
        <authorList>
            <person name="Meera S.P."/>
            <person name="Sreeshan A."/>
            <person name="Augustine A."/>
        </authorList>
    </citation>
    <scope>NUCLEOTIDE SEQUENCE</scope>
    <source>
        <tissue evidence="12">Leaf</tissue>
    </source>
</reference>
<evidence type="ECO:0000256" key="3">
    <source>
        <dbReference type="ARBA" id="ARBA00010362"/>
    </source>
</evidence>
<evidence type="ECO:0000256" key="6">
    <source>
        <dbReference type="ARBA" id="ARBA00022728"/>
    </source>
</evidence>
<evidence type="ECO:0000256" key="7">
    <source>
        <dbReference type="ARBA" id="ARBA00023187"/>
    </source>
</evidence>
<evidence type="ECO:0000256" key="11">
    <source>
        <dbReference type="SAM" id="MobiDB-lite"/>
    </source>
</evidence>
<dbReference type="PANTHER" id="PTHR13445:SF3">
    <property type="entry name" value="U5 SMALL NUCLEAR RIBONUCLEOPROTEIN TSSC4"/>
    <property type="match status" value="1"/>
</dbReference>
<comment type="function">
    <text evidence="10">Protein associated with the U5 snRNP, during its maturation and its post-splicing recycling and which is required for spliceosomal tri-snRNP complex assembly in the nucleus. Has a molecular sequestering activity and transiently hinders SNRNP200 binding sites for constitutive splicing factors that intervene later during the assembly of the spliceosome and splicing. Together with its molecular sequestering activity, may also function as a molecular adapter and placeholder, coordinating the assembly of the U5 snRNP and its association with the U4/U6 di-snRNP.</text>
</comment>
<dbReference type="EMBL" id="GGEC01016864">
    <property type="protein sequence ID" value="MBW97347.1"/>
    <property type="molecule type" value="Transcribed_RNA"/>
</dbReference>
<evidence type="ECO:0000256" key="1">
    <source>
        <dbReference type="ARBA" id="ARBA00004123"/>
    </source>
</evidence>
<feature type="compositionally biased region" description="Acidic residues" evidence="11">
    <location>
        <begin position="1"/>
        <end position="16"/>
    </location>
</feature>
<evidence type="ECO:0000256" key="8">
    <source>
        <dbReference type="ARBA" id="ARBA00023242"/>
    </source>
</evidence>
<feature type="compositionally biased region" description="Basic and acidic residues" evidence="11">
    <location>
        <begin position="17"/>
        <end position="26"/>
    </location>
</feature>
<feature type="compositionally biased region" description="Basic residues" evidence="11">
    <location>
        <begin position="337"/>
        <end position="346"/>
    </location>
</feature>
<organism evidence="12">
    <name type="scientific">Rhizophora mucronata</name>
    <name type="common">Asiatic mangrove</name>
    <dbReference type="NCBI Taxonomy" id="61149"/>
    <lineage>
        <taxon>Eukaryota</taxon>
        <taxon>Viridiplantae</taxon>
        <taxon>Streptophyta</taxon>
        <taxon>Embryophyta</taxon>
        <taxon>Tracheophyta</taxon>
        <taxon>Spermatophyta</taxon>
        <taxon>Magnoliopsida</taxon>
        <taxon>eudicotyledons</taxon>
        <taxon>Gunneridae</taxon>
        <taxon>Pentapetalae</taxon>
        <taxon>rosids</taxon>
        <taxon>fabids</taxon>
        <taxon>Malpighiales</taxon>
        <taxon>Rhizophoraceae</taxon>
        <taxon>Rhizophora</taxon>
    </lineage>
</organism>
<protein>
    <recommendedName>
        <fullName evidence="9">U5 small nuclear ribonucleoprotein TSSC4</fullName>
    </recommendedName>
</protein>
<comment type="subcellular location">
    <subcellularLocation>
        <location evidence="2">Cytoplasm</location>
    </subcellularLocation>
    <subcellularLocation>
        <location evidence="1">Nucleus</location>
    </subcellularLocation>
</comment>
<evidence type="ECO:0000256" key="5">
    <source>
        <dbReference type="ARBA" id="ARBA00022664"/>
    </source>
</evidence>
<evidence type="ECO:0000313" key="12">
    <source>
        <dbReference type="EMBL" id="MBW97347.1"/>
    </source>
</evidence>
<keyword evidence="8" id="KW-0539">Nucleus</keyword>
<dbReference type="AlphaFoldDB" id="A0A2P2JV49"/>
<evidence type="ECO:0000256" key="9">
    <source>
        <dbReference type="ARBA" id="ARBA00035304"/>
    </source>
</evidence>
<dbReference type="Pfam" id="PF15264">
    <property type="entry name" value="TSSC4"/>
    <property type="match status" value="1"/>
</dbReference>
<accession>A0A2P2JV49</accession>
<dbReference type="GO" id="GO:0005737">
    <property type="term" value="C:cytoplasm"/>
    <property type="evidence" value="ECO:0007669"/>
    <property type="project" value="UniProtKB-SubCell"/>
</dbReference>
<evidence type="ECO:0000256" key="4">
    <source>
        <dbReference type="ARBA" id="ARBA00022490"/>
    </source>
</evidence>
<proteinExistence type="inferred from homology"/>
<comment type="similarity">
    <text evidence="3">Belongs to the TSSC4 family.</text>
</comment>
<keyword evidence="6" id="KW-0747">Spliceosome</keyword>
<evidence type="ECO:0000256" key="2">
    <source>
        <dbReference type="ARBA" id="ARBA00004496"/>
    </source>
</evidence>
<keyword evidence="5" id="KW-0507">mRNA processing</keyword>